<dbReference type="EMBL" id="CP060286">
    <property type="protein sequence ID" value="QNK40139.1"/>
    <property type="molecule type" value="Genomic_DNA"/>
</dbReference>
<dbReference type="AlphaFoldDB" id="A0A6N8HXT9"/>
<protein>
    <submittedName>
        <fullName evidence="1 2">Pyridoxamine 5'-phosphate oxidase</fullName>
    </submittedName>
</protein>
<sequence>MRRKDREILELNEIIKIIDRCDVCHIGMTDKGLPYVVPMSFGYAVLENRATFYFHCAGEGRKIDLLRKDPRVCLQFDCSHRLITGEKACDCSTEYESAVAFGIAEFITDPAEKTGALTRLMEHYRSGGGFRFDDRMVRQTAVFKVTAEQISGKRKHAIKEVNS</sequence>
<gene>
    <name evidence="1" type="ORF">CAFE_11990</name>
    <name evidence="2" type="ORF">HCR03_15845</name>
</gene>
<organism evidence="1 3">
    <name type="scientific">Caproicibacter fermentans</name>
    <dbReference type="NCBI Taxonomy" id="2576756"/>
    <lineage>
        <taxon>Bacteria</taxon>
        <taxon>Bacillati</taxon>
        <taxon>Bacillota</taxon>
        <taxon>Clostridia</taxon>
        <taxon>Eubacteriales</taxon>
        <taxon>Acutalibacteraceae</taxon>
        <taxon>Caproicibacter</taxon>
    </lineage>
</organism>
<evidence type="ECO:0000313" key="4">
    <source>
        <dbReference type="Proteomes" id="UP000515909"/>
    </source>
</evidence>
<dbReference type="Pfam" id="PF12900">
    <property type="entry name" value="Pyridox_ox_2"/>
    <property type="match status" value="1"/>
</dbReference>
<dbReference type="Proteomes" id="UP000515909">
    <property type="component" value="Chromosome"/>
</dbReference>
<dbReference type="KEGG" id="cfem:HCR03_15845"/>
<dbReference type="OrthoDB" id="9794935at2"/>
<dbReference type="InterPro" id="IPR024747">
    <property type="entry name" value="Pyridox_Oxase-rel"/>
</dbReference>
<dbReference type="Gene3D" id="2.30.110.10">
    <property type="entry name" value="Electron Transport, Fmn-binding Protein, Chain A"/>
    <property type="match status" value="1"/>
</dbReference>
<proteinExistence type="predicted"/>
<name>A0A6N8HXT9_9FIRM</name>
<dbReference type="PANTHER" id="PTHR34071:SF2">
    <property type="entry name" value="FLAVIN-NUCLEOTIDE-BINDING PROTEIN"/>
    <property type="match status" value="1"/>
</dbReference>
<accession>A0A6N8HXT9</accession>
<dbReference type="RefSeq" id="WP_156990106.1">
    <property type="nucleotide sequence ID" value="NZ_CP060286.1"/>
</dbReference>
<dbReference type="SUPFAM" id="SSF50475">
    <property type="entry name" value="FMN-binding split barrel"/>
    <property type="match status" value="1"/>
</dbReference>
<dbReference type="EMBL" id="VWXL01000036">
    <property type="protein sequence ID" value="MVB10509.1"/>
    <property type="molecule type" value="Genomic_DNA"/>
</dbReference>
<evidence type="ECO:0000313" key="1">
    <source>
        <dbReference type="EMBL" id="MVB10509.1"/>
    </source>
</evidence>
<accession>A0A7G8T948</accession>
<evidence type="ECO:0000313" key="3">
    <source>
        <dbReference type="Proteomes" id="UP000469440"/>
    </source>
</evidence>
<reference evidence="1 3" key="1">
    <citation type="submission" date="2019-09" db="EMBL/GenBank/DDBJ databases">
        <title>Genome sequence of Clostridium sp. EA1.</title>
        <authorList>
            <person name="Poehlein A."/>
            <person name="Bengelsdorf F.R."/>
            <person name="Daniel R."/>
        </authorList>
    </citation>
    <scope>NUCLEOTIDE SEQUENCE [LARGE SCALE GENOMIC DNA]</scope>
    <source>
        <strain evidence="1 3">EA1</strain>
    </source>
</reference>
<dbReference type="InterPro" id="IPR012349">
    <property type="entry name" value="Split_barrel_FMN-bd"/>
</dbReference>
<reference evidence="2 4" key="2">
    <citation type="submission" date="2020-08" db="EMBL/GenBank/DDBJ databases">
        <title>The isolate Caproiciproducens sp. 7D4C2 produces n-caproate at mildly acidic conditions from hexoses: genome and rBOX comparison with related strains and chain-elongating bacteria.</title>
        <authorList>
            <person name="Esquivel-Elizondo S."/>
            <person name="Bagci C."/>
            <person name="Temovska M."/>
            <person name="Jeon B.S."/>
            <person name="Bessarab I."/>
            <person name="Williams R.B.H."/>
            <person name="Huson D.H."/>
            <person name="Angenent L.T."/>
        </authorList>
    </citation>
    <scope>NUCLEOTIDE SEQUENCE [LARGE SCALE GENOMIC DNA]</scope>
    <source>
        <strain evidence="2 4">7D4C2</strain>
    </source>
</reference>
<dbReference type="Proteomes" id="UP000469440">
    <property type="component" value="Unassembled WGS sequence"/>
</dbReference>
<dbReference type="PANTHER" id="PTHR34071">
    <property type="entry name" value="5-NITROIMIDAZOLE ANTIBIOTICS RESISTANCE PROTEIN, NIMA-FAMILY-RELATED PROTEIN-RELATED"/>
    <property type="match status" value="1"/>
</dbReference>
<evidence type="ECO:0000313" key="2">
    <source>
        <dbReference type="EMBL" id="QNK40139.1"/>
    </source>
</evidence>
<keyword evidence="3" id="KW-1185">Reference proteome</keyword>